<comment type="caution">
    <text evidence="1">The sequence shown here is derived from an EMBL/GenBank/DDBJ whole genome shotgun (WGS) entry which is preliminary data.</text>
</comment>
<evidence type="ECO:0000313" key="2">
    <source>
        <dbReference type="Proteomes" id="UP000245412"/>
    </source>
</evidence>
<dbReference type="RefSeq" id="WP_109747426.1">
    <property type="nucleotide sequence ID" value="NZ_JANKBI010000009.1"/>
</dbReference>
<sequence length="272" mass="30976">MRKIILTDATEFYVIKAVEDPIIGTNKRGFTITFQDYSFDSIKSAFTSPSSINSIKLINEEGELVRVINNYSLYDIQLKLSNEKEQILVNLVESDSLQHQINTLTTKVSRLESDLPIEEDMDMMSASELKTYKKSVLQAECKKSIYEGIIIKTSIGSQHFSYTAEDQRNLESLFNIAILTGLDIPYHADGESCTLYPSSDIIHIYTSLQNHKLYHTTYINALNRYIEDLSDLDVIKSVSYGKTTLPKKYLDEMNSVLENGQTVIQQVKRSIK</sequence>
<dbReference type="AlphaFoldDB" id="A0AB73T1Q2"/>
<protein>
    <submittedName>
        <fullName evidence="1">Uncharacterized protein</fullName>
    </submittedName>
</protein>
<keyword evidence="2" id="KW-1185">Reference proteome</keyword>
<dbReference type="Proteomes" id="UP000245412">
    <property type="component" value="Unassembled WGS sequence"/>
</dbReference>
<gene>
    <name evidence="1" type="ORF">C7383_110128</name>
</gene>
<evidence type="ECO:0000313" key="1">
    <source>
        <dbReference type="EMBL" id="PWJ74088.1"/>
    </source>
</evidence>
<organism evidence="1 2">
    <name type="scientific">Murimonas intestini</name>
    <dbReference type="NCBI Taxonomy" id="1337051"/>
    <lineage>
        <taxon>Bacteria</taxon>
        <taxon>Bacillati</taxon>
        <taxon>Bacillota</taxon>
        <taxon>Clostridia</taxon>
        <taxon>Lachnospirales</taxon>
        <taxon>Lachnospiraceae</taxon>
        <taxon>Murimonas</taxon>
    </lineage>
</organism>
<dbReference type="EMBL" id="QGGY01000010">
    <property type="protein sequence ID" value="PWJ74088.1"/>
    <property type="molecule type" value="Genomic_DNA"/>
</dbReference>
<accession>A0AB73T1Q2</accession>
<reference evidence="1 2" key="1">
    <citation type="submission" date="2018-05" db="EMBL/GenBank/DDBJ databases">
        <authorList>
            <person name="Goeker M."/>
            <person name="Huntemann M."/>
            <person name="Clum A."/>
            <person name="Pillay M."/>
            <person name="Palaniappan K."/>
            <person name="Varghese N."/>
            <person name="Mikhailova N."/>
            <person name="Stamatis D."/>
            <person name="Reddy T."/>
            <person name="Daum C."/>
            <person name="Shapiro N."/>
            <person name="Ivanova N."/>
            <person name="Kyrpides N."/>
            <person name="Woyke T."/>
        </authorList>
    </citation>
    <scope>NUCLEOTIDE SEQUENCE [LARGE SCALE GENOMIC DNA]</scope>
    <source>
        <strain evidence="1 2">DSM 26524</strain>
    </source>
</reference>
<proteinExistence type="predicted"/>
<name>A0AB73T1Q2_9FIRM</name>